<organism evidence="2 3">
    <name type="scientific">Oedothorax gibbosus</name>
    <dbReference type="NCBI Taxonomy" id="931172"/>
    <lineage>
        <taxon>Eukaryota</taxon>
        <taxon>Metazoa</taxon>
        <taxon>Ecdysozoa</taxon>
        <taxon>Arthropoda</taxon>
        <taxon>Chelicerata</taxon>
        <taxon>Arachnida</taxon>
        <taxon>Araneae</taxon>
        <taxon>Araneomorphae</taxon>
        <taxon>Entelegynae</taxon>
        <taxon>Araneoidea</taxon>
        <taxon>Linyphiidae</taxon>
        <taxon>Erigoninae</taxon>
        <taxon>Oedothorax</taxon>
    </lineage>
</organism>
<evidence type="ECO:0000256" key="1">
    <source>
        <dbReference type="SAM" id="Phobius"/>
    </source>
</evidence>
<feature type="transmembrane region" description="Helical" evidence="1">
    <location>
        <begin position="12"/>
        <end position="34"/>
    </location>
</feature>
<feature type="transmembrane region" description="Helical" evidence="1">
    <location>
        <begin position="119"/>
        <end position="137"/>
    </location>
</feature>
<comment type="caution">
    <text evidence="2">The sequence shown here is derived from an EMBL/GenBank/DDBJ whole genome shotgun (WGS) entry which is preliminary data.</text>
</comment>
<evidence type="ECO:0000313" key="2">
    <source>
        <dbReference type="EMBL" id="KAG8183275.1"/>
    </source>
</evidence>
<gene>
    <name evidence="2" type="ORF">JTE90_006469</name>
</gene>
<dbReference type="Proteomes" id="UP000827092">
    <property type="component" value="Unassembled WGS sequence"/>
</dbReference>
<reference evidence="2 3" key="1">
    <citation type="journal article" date="2022" name="Nat. Ecol. Evol.">
        <title>A masculinizing supergene underlies an exaggerated male reproductive morph in a spider.</title>
        <authorList>
            <person name="Hendrickx F."/>
            <person name="De Corte Z."/>
            <person name="Sonet G."/>
            <person name="Van Belleghem S.M."/>
            <person name="Kostlbacher S."/>
            <person name="Vangestel C."/>
        </authorList>
    </citation>
    <scope>NUCLEOTIDE SEQUENCE [LARGE SCALE GENOMIC DNA]</scope>
    <source>
        <strain evidence="2">W744_W776</strain>
    </source>
</reference>
<evidence type="ECO:0008006" key="4">
    <source>
        <dbReference type="Google" id="ProtNLM"/>
    </source>
</evidence>
<keyword evidence="1" id="KW-1133">Transmembrane helix</keyword>
<proteinExistence type="predicted"/>
<keyword evidence="3" id="KW-1185">Reference proteome</keyword>
<dbReference type="EMBL" id="JAFNEN010000425">
    <property type="protein sequence ID" value="KAG8183275.1"/>
    <property type="molecule type" value="Genomic_DNA"/>
</dbReference>
<protein>
    <recommendedName>
        <fullName evidence="4">Gustatory receptor</fullName>
    </recommendedName>
</protein>
<feature type="transmembrane region" description="Helical" evidence="1">
    <location>
        <begin position="46"/>
        <end position="67"/>
    </location>
</feature>
<keyword evidence="1" id="KW-0472">Membrane</keyword>
<keyword evidence="1" id="KW-0812">Transmembrane</keyword>
<dbReference type="AlphaFoldDB" id="A0AAV6UI83"/>
<sequence>MELLQRTFSKPIFLLVSMHVIHMFTLLAYFLTFTKDQFTGVVLGDSVVIMSTSSLSICAVVLFAARIPESMQEVKQRHQRFLENIVLKSSQRDEVIQLVIDREVVVMSAGGFVQFQKSFILSVFGALLTYGLLILQLNR</sequence>
<name>A0AAV6UI83_9ARAC</name>
<evidence type="ECO:0000313" key="3">
    <source>
        <dbReference type="Proteomes" id="UP000827092"/>
    </source>
</evidence>
<accession>A0AAV6UI83</accession>